<proteinExistence type="predicted"/>
<protein>
    <submittedName>
        <fullName evidence="1">Uncharacterized protein</fullName>
    </submittedName>
</protein>
<comment type="caution">
    <text evidence="1">The sequence shown here is derived from an EMBL/GenBank/DDBJ whole genome shotgun (WGS) entry which is preliminary data.</text>
</comment>
<dbReference type="OrthoDB" id="2640279at2"/>
<dbReference type="Proteomes" id="UP000247476">
    <property type="component" value="Unassembled WGS sequence"/>
</dbReference>
<organism evidence="1 2">
    <name type="scientific">Paenibacillus flagellatus</name>
    <dbReference type="NCBI Taxonomy" id="2211139"/>
    <lineage>
        <taxon>Bacteria</taxon>
        <taxon>Bacillati</taxon>
        <taxon>Bacillota</taxon>
        <taxon>Bacilli</taxon>
        <taxon>Bacillales</taxon>
        <taxon>Paenibacillaceae</taxon>
        <taxon>Paenibacillus</taxon>
    </lineage>
</organism>
<sequence length="89" mass="9277">MAKLSKSGAFHFTTSGTKALFVVPKGVDGTIAISNNSNKAFVLLLNGAITISVKPYTIARIGTLSGGFSTRVAIRTRGAVNGAFIFQQT</sequence>
<reference evidence="1 2" key="1">
    <citation type="submission" date="2018-05" db="EMBL/GenBank/DDBJ databases">
        <title>Paenibacillus flagellatus sp. nov., isolated from selenium mineral soil.</title>
        <authorList>
            <person name="Dai X."/>
        </authorList>
    </citation>
    <scope>NUCLEOTIDE SEQUENCE [LARGE SCALE GENOMIC DNA]</scope>
    <source>
        <strain evidence="1 2">DXL2</strain>
    </source>
</reference>
<dbReference type="RefSeq" id="WP_110842981.1">
    <property type="nucleotide sequence ID" value="NZ_QJVJ01000014.1"/>
</dbReference>
<name>A0A2V5KKL3_9BACL</name>
<gene>
    <name evidence="1" type="ORF">DLM86_25950</name>
</gene>
<evidence type="ECO:0000313" key="1">
    <source>
        <dbReference type="EMBL" id="PYI51137.1"/>
    </source>
</evidence>
<keyword evidence="2" id="KW-1185">Reference proteome</keyword>
<evidence type="ECO:0000313" key="2">
    <source>
        <dbReference type="Proteomes" id="UP000247476"/>
    </source>
</evidence>
<dbReference type="EMBL" id="QJVJ01000014">
    <property type="protein sequence ID" value="PYI51137.1"/>
    <property type="molecule type" value="Genomic_DNA"/>
</dbReference>
<accession>A0A2V5KKL3</accession>
<dbReference type="AlphaFoldDB" id="A0A2V5KKL3"/>